<evidence type="ECO:0000313" key="3">
    <source>
        <dbReference type="Proteomes" id="UP000243297"/>
    </source>
</evidence>
<reference evidence="3" key="1">
    <citation type="submission" date="2017-02" db="EMBL/GenBank/DDBJ databases">
        <authorList>
            <person name="Varghese N."/>
            <person name="Submissions S."/>
        </authorList>
    </citation>
    <scope>NUCLEOTIDE SEQUENCE [LARGE SCALE GENOMIC DNA]</scope>
    <source>
        <strain evidence="3">ATCC 25662</strain>
    </source>
</reference>
<accession>A0A1T4MMM6</accession>
<gene>
    <name evidence="2" type="ORF">SAMN02745191_1324</name>
</gene>
<keyword evidence="1" id="KW-1133">Transmembrane helix</keyword>
<evidence type="ECO:0000256" key="1">
    <source>
        <dbReference type="SAM" id="Phobius"/>
    </source>
</evidence>
<feature type="transmembrane region" description="Helical" evidence="1">
    <location>
        <begin position="40"/>
        <end position="63"/>
    </location>
</feature>
<dbReference type="EMBL" id="FUWY01000003">
    <property type="protein sequence ID" value="SJZ68370.1"/>
    <property type="molecule type" value="Genomic_DNA"/>
</dbReference>
<dbReference type="AlphaFoldDB" id="A0A1T4MMM6"/>
<sequence>MLKGYTFKELMTILSLGNWKIQHYCKQFPNNLEVKKKGKCIIVCTTIFTFMYCVPLILMSASISMISEFTVFLVYFIIIEAILLIAFMVYFNRNATSDLIPFIDSIKQYYEA</sequence>
<proteinExistence type="predicted"/>
<name>A0A1T4MMM6_9FIRM</name>
<keyword evidence="3" id="KW-1185">Reference proteome</keyword>
<organism evidence="2 3">
    <name type="scientific">Anaerorhabdus furcosa</name>
    <dbReference type="NCBI Taxonomy" id="118967"/>
    <lineage>
        <taxon>Bacteria</taxon>
        <taxon>Bacillati</taxon>
        <taxon>Bacillota</taxon>
        <taxon>Erysipelotrichia</taxon>
        <taxon>Erysipelotrichales</taxon>
        <taxon>Erysipelotrichaceae</taxon>
        <taxon>Anaerorhabdus</taxon>
    </lineage>
</organism>
<keyword evidence="1" id="KW-0812">Transmembrane</keyword>
<protein>
    <submittedName>
        <fullName evidence="2">Uncharacterized protein</fullName>
    </submittedName>
</protein>
<keyword evidence="1" id="KW-0472">Membrane</keyword>
<feature type="transmembrane region" description="Helical" evidence="1">
    <location>
        <begin position="69"/>
        <end position="91"/>
    </location>
</feature>
<evidence type="ECO:0000313" key="2">
    <source>
        <dbReference type="EMBL" id="SJZ68370.1"/>
    </source>
</evidence>
<dbReference type="RefSeq" id="WP_078711731.1">
    <property type="nucleotide sequence ID" value="NZ_FUWY01000003.1"/>
</dbReference>
<dbReference type="Proteomes" id="UP000243297">
    <property type="component" value="Unassembled WGS sequence"/>
</dbReference>